<protein>
    <submittedName>
        <fullName evidence="2">Uncharacterized protein</fullName>
    </submittedName>
</protein>
<evidence type="ECO:0000313" key="3">
    <source>
        <dbReference type="Proteomes" id="UP000321083"/>
    </source>
</evidence>
<gene>
    <name evidence="2" type="ORF">E3A20_17720</name>
</gene>
<dbReference type="Proteomes" id="UP000321083">
    <property type="component" value="Unassembled WGS sequence"/>
</dbReference>
<dbReference type="AlphaFoldDB" id="A0A5C6M7X0"/>
<accession>A0A5C6M7X0</accession>
<name>A0A5C6M7X0_9PLAN</name>
<evidence type="ECO:0000313" key="2">
    <source>
        <dbReference type="EMBL" id="TWW09101.1"/>
    </source>
</evidence>
<evidence type="ECO:0000256" key="1">
    <source>
        <dbReference type="SAM" id="SignalP"/>
    </source>
</evidence>
<feature type="chain" id="PRO_5023033113" evidence="1">
    <location>
        <begin position="25"/>
        <end position="125"/>
    </location>
</feature>
<keyword evidence="1" id="KW-0732">Signal</keyword>
<keyword evidence="3" id="KW-1185">Reference proteome</keyword>
<proteinExistence type="predicted"/>
<dbReference type="EMBL" id="SRHE01000388">
    <property type="protein sequence ID" value="TWW09101.1"/>
    <property type="molecule type" value="Genomic_DNA"/>
</dbReference>
<reference evidence="2 3" key="2">
    <citation type="submission" date="2019-08" db="EMBL/GenBank/DDBJ databases">
        <authorList>
            <person name="Henke P."/>
        </authorList>
    </citation>
    <scope>NUCLEOTIDE SEQUENCE [LARGE SCALE GENOMIC DNA]</scope>
    <source>
        <strain evidence="2">Phe10_nw2017</strain>
    </source>
</reference>
<comment type="caution">
    <text evidence="2">The sequence shown here is derived from an EMBL/GenBank/DDBJ whole genome shotgun (WGS) entry which is preliminary data.</text>
</comment>
<feature type="non-terminal residue" evidence="2">
    <location>
        <position position="125"/>
    </location>
</feature>
<feature type="signal peptide" evidence="1">
    <location>
        <begin position="1"/>
        <end position="24"/>
    </location>
</feature>
<organism evidence="2 3">
    <name type="scientific">Planctomyces bekefii</name>
    <dbReference type="NCBI Taxonomy" id="1653850"/>
    <lineage>
        <taxon>Bacteria</taxon>
        <taxon>Pseudomonadati</taxon>
        <taxon>Planctomycetota</taxon>
        <taxon>Planctomycetia</taxon>
        <taxon>Planctomycetales</taxon>
        <taxon>Planctomycetaceae</taxon>
        <taxon>Planctomyces</taxon>
    </lineage>
</organism>
<reference evidence="2 3" key="1">
    <citation type="submission" date="2019-08" db="EMBL/GenBank/DDBJ databases">
        <title>100 year-old enigma solved: identification of Planctomyces bekefii, the type genus and species of the phylum Planctomycetes.</title>
        <authorList>
            <person name="Svetlana D.N."/>
            <person name="Overmann J."/>
        </authorList>
    </citation>
    <scope>NUCLEOTIDE SEQUENCE [LARGE SCALE GENOMIC DNA]</scope>
    <source>
        <strain evidence="2">Phe10_nw2017</strain>
    </source>
</reference>
<sequence length="125" mass="13794">MHKFAKYFLLLMILALLNSESISAVSLLDGGGVRHNTLITGPRSFTQGYTARNVGDVVTVKIIENISTLKQSEILLNNSTRSDADLVYRMGMTTTSTLTPDTNDVANMITNIALPVDYERRNTKN</sequence>